<dbReference type="AlphaFoldDB" id="A0A1R4HC46"/>
<evidence type="ECO:0000256" key="1">
    <source>
        <dbReference type="SAM" id="Phobius"/>
    </source>
</evidence>
<dbReference type="RefSeq" id="WP_087143996.1">
    <property type="nucleotide sequence ID" value="NZ_FUKI01000123.1"/>
</dbReference>
<keyword evidence="1" id="KW-0812">Transmembrane</keyword>
<feature type="transmembrane region" description="Helical" evidence="1">
    <location>
        <begin position="10"/>
        <end position="29"/>
    </location>
</feature>
<organism evidence="2 3">
    <name type="scientific">Crenothrix polyspora</name>
    <dbReference type="NCBI Taxonomy" id="360316"/>
    <lineage>
        <taxon>Bacteria</taxon>
        <taxon>Pseudomonadati</taxon>
        <taxon>Pseudomonadota</taxon>
        <taxon>Gammaproteobacteria</taxon>
        <taxon>Methylococcales</taxon>
        <taxon>Crenotrichaceae</taxon>
        <taxon>Crenothrix</taxon>
    </lineage>
</organism>
<dbReference type="OrthoDB" id="9785445at2"/>
<evidence type="ECO:0000313" key="3">
    <source>
        <dbReference type="Proteomes" id="UP000195667"/>
    </source>
</evidence>
<accession>A0A1R4HC46</accession>
<reference evidence="3" key="1">
    <citation type="submission" date="2017-02" db="EMBL/GenBank/DDBJ databases">
        <authorList>
            <person name="Daims H."/>
        </authorList>
    </citation>
    <scope>NUCLEOTIDE SEQUENCE [LARGE SCALE GENOMIC DNA]</scope>
</reference>
<protein>
    <recommendedName>
        <fullName evidence="4">Thioredoxin-like fold domain-containing protein</fullName>
    </recommendedName>
</protein>
<dbReference type="EMBL" id="FUKI01000123">
    <property type="protein sequence ID" value="SJM93746.1"/>
    <property type="molecule type" value="Genomic_DNA"/>
</dbReference>
<keyword evidence="3" id="KW-1185">Reference proteome</keyword>
<name>A0A1R4HC46_9GAMM</name>
<evidence type="ECO:0008006" key="4">
    <source>
        <dbReference type="Google" id="ProtNLM"/>
    </source>
</evidence>
<evidence type="ECO:0000313" key="2">
    <source>
        <dbReference type="EMBL" id="SJM93746.1"/>
    </source>
</evidence>
<gene>
    <name evidence="2" type="ORF">CRENPOLYSF1_470040</name>
</gene>
<keyword evidence="1" id="KW-0472">Membrane</keyword>
<proteinExistence type="predicted"/>
<sequence length="253" mass="28273">MTKQQKKNRLLMIVIFAMSIIPFGVAWHLSKNVQLLHNDHTTNKGQLITPPVTTEHADLLALDADSTQKLPDLVGRWLIVNVIPKNTCAAICLKAILDTRQLQLMLNKDMLRTRRIVTVFESMTAAASQQLWLKEALMWRLLDKGAKTEIEQNADAAQYNSLLNPVNSLDEASIANIIGQDAKDAALQSDLVKITPSASLRQKMIDIKKGVIPEGMLLLIDPLGNIMMQYEPGFDPYKVKSDLMHLLRISQIG</sequence>
<dbReference type="Proteomes" id="UP000195667">
    <property type="component" value="Unassembled WGS sequence"/>
</dbReference>
<keyword evidence="1" id="KW-1133">Transmembrane helix</keyword>